<gene>
    <name evidence="1" type="ORF">QVD17_20016</name>
</gene>
<accession>A0AAD8NXT4</accession>
<reference evidence="1" key="1">
    <citation type="journal article" date="2023" name="bioRxiv">
        <title>Improved chromosome-level genome assembly for marigold (Tagetes erecta).</title>
        <authorList>
            <person name="Jiang F."/>
            <person name="Yuan L."/>
            <person name="Wang S."/>
            <person name="Wang H."/>
            <person name="Xu D."/>
            <person name="Wang A."/>
            <person name="Fan W."/>
        </authorList>
    </citation>
    <scope>NUCLEOTIDE SEQUENCE</scope>
    <source>
        <strain evidence="1">WSJ</strain>
        <tissue evidence="1">Leaf</tissue>
    </source>
</reference>
<keyword evidence="2" id="KW-1185">Reference proteome</keyword>
<evidence type="ECO:0000313" key="1">
    <source>
        <dbReference type="EMBL" id="KAK1424681.1"/>
    </source>
</evidence>
<protein>
    <submittedName>
        <fullName evidence="1">Uncharacterized protein</fullName>
    </submittedName>
</protein>
<dbReference type="Proteomes" id="UP001229421">
    <property type="component" value="Unassembled WGS sequence"/>
</dbReference>
<dbReference type="AlphaFoldDB" id="A0AAD8NXT4"/>
<dbReference type="PANTHER" id="PTHR33018:SF35">
    <property type="entry name" value="ULP1 PROTEASE FAMILY CATALYTIC DOMAIN, PAPAIN-LIKE CYSTEINE PEPTIDASE SUPERFAMILY"/>
    <property type="match status" value="1"/>
</dbReference>
<dbReference type="PANTHER" id="PTHR33018">
    <property type="entry name" value="OS10G0338966 PROTEIN-RELATED"/>
    <property type="match status" value="1"/>
</dbReference>
<name>A0AAD8NXT4_TARER</name>
<comment type="caution">
    <text evidence="1">The sequence shown here is derived from an EMBL/GenBank/DDBJ whole genome shotgun (WGS) entry which is preliminary data.</text>
</comment>
<sequence length="166" mass="19401">MSNFPNEDFDILWLQAKLKKNACDKYIYLDRDHWNDFVAQKSTNEFKAQAANAANKNVLRLGRSGWVGFKERKENIWPQLVAKYPDLKDITNSRSKWFLMGHTKEIKETKKYELTDFVIEIGADLVRVEQEMKADGSYSQFKIRKTHWLELLDPNTGGVHGLYLIS</sequence>
<organism evidence="1 2">
    <name type="scientific">Tagetes erecta</name>
    <name type="common">African marigold</name>
    <dbReference type="NCBI Taxonomy" id="13708"/>
    <lineage>
        <taxon>Eukaryota</taxon>
        <taxon>Viridiplantae</taxon>
        <taxon>Streptophyta</taxon>
        <taxon>Embryophyta</taxon>
        <taxon>Tracheophyta</taxon>
        <taxon>Spermatophyta</taxon>
        <taxon>Magnoliopsida</taxon>
        <taxon>eudicotyledons</taxon>
        <taxon>Gunneridae</taxon>
        <taxon>Pentapetalae</taxon>
        <taxon>asterids</taxon>
        <taxon>campanulids</taxon>
        <taxon>Asterales</taxon>
        <taxon>Asteraceae</taxon>
        <taxon>Asteroideae</taxon>
        <taxon>Heliantheae alliance</taxon>
        <taxon>Tageteae</taxon>
        <taxon>Tagetes</taxon>
    </lineage>
</organism>
<dbReference type="EMBL" id="JAUHHV010000005">
    <property type="protein sequence ID" value="KAK1424681.1"/>
    <property type="molecule type" value="Genomic_DNA"/>
</dbReference>
<proteinExistence type="predicted"/>
<evidence type="ECO:0000313" key="2">
    <source>
        <dbReference type="Proteomes" id="UP001229421"/>
    </source>
</evidence>